<evidence type="ECO:0000256" key="1">
    <source>
        <dbReference type="ARBA" id="ARBA00007513"/>
    </source>
</evidence>
<keyword evidence="4 8" id="KW-0560">Oxidoreductase</keyword>
<dbReference type="PANTHER" id="PTHR11431">
    <property type="entry name" value="FERRITIN"/>
    <property type="match status" value="1"/>
</dbReference>
<feature type="domain" description="Ferritin-like diiron" evidence="10">
    <location>
        <begin position="28"/>
        <end position="216"/>
    </location>
</feature>
<dbReference type="EC" id="1.16.3.1" evidence="8"/>
<keyword evidence="2 8" id="KW-0409">Iron storage</keyword>
<evidence type="ECO:0000256" key="2">
    <source>
        <dbReference type="ARBA" id="ARBA00022434"/>
    </source>
</evidence>
<proteinExistence type="inferred from homology"/>
<feature type="signal peptide" evidence="9">
    <location>
        <begin position="1"/>
        <end position="19"/>
    </location>
</feature>
<dbReference type="PANTHER" id="PTHR11431:SF75">
    <property type="entry name" value="FERRITIN"/>
    <property type="match status" value="1"/>
</dbReference>
<organism evidence="11 12">
    <name type="scientific">Aplysia californica</name>
    <name type="common">California sea hare</name>
    <dbReference type="NCBI Taxonomy" id="6500"/>
    <lineage>
        <taxon>Eukaryota</taxon>
        <taxon>Metazoa</taxon>
        <taxon>Spiralia</taxon>
        <taxon>Lophotrochozoa</taxon>
        <taxon>Mollusca</taxon>
        <taxon>Gastropoda</taxon>
        <taxon>Heterobranchia</taxon>
        <taxon>Euthyneura</taxon>
        <taxon>Tectipleura</taxon>
        <taxon>Aplysiida</taxon>
        <taxon>Aplysioidea</taxon>
        <taxon>Aplysiidae</taxon>
        <taxon>Aplysia</taxon>
    </lineage>
</organism>
<comment type="catalytic activity">
    <reaction evidence="7 8">
        <text>4 Fe(2+) + O2 + 4 H(+) = 4 Fe(3+) + 2 H2O</text>
        <dbReference type="Rhea" id="RHEA:11148"/>
        <dbReference type="ChEBI" id="CHEBI:15377"/>
        <dbReference type="ChEBI" id="CHEBI:15378"/>
        <dbReference type="ChEBI" id="CHEBI:15379"/>
        <dbReference type="ChEBI" id="CHEBI:29033"/>
        <dbReference type="ChEBI" id="CHEBI:29034"/>
        <dbReference type="EC" id="1.16.3.1"/>
    </reaction>
</comment>
<protein>
    <recommendedName>
        <fullName evidence="8">Ferritin</fullName>
        <ecNumber evidence="8">1.16.3.1</ecNumber>
    </recommendedName>
</protein>
<evidence type="ECO:0000256" key="9">
    <source>
        <dbReference type="SAM" id="SignalP"/>
    </source>
</evidence>
<evidence type="ECO:0000256" key="7">
    <source>
        <dbReference type="ARBA" id="ARBA00047990"/>
    </source>
</evidence>
<dbReference type="Pfam" id="PF00210">
    <property type="entry name" value="Ferritin"/>
    <property type="match status" value="1"/>
</dbReference>
<evidence type="ECO:0000256" key="3">
    <source>
        <dbReference type="ARBA" id="ARBA00022723"/>
    </source>
</evidence>
<evidence type="ECO:0000256" key="5">
    <source>
        <dbReference type="ARBA" id="ARBA00023004"/>
    </source>
</evidence>
<dbReference type="RefSeq" id="XP_005089125.2">
    <property type="nucleotide sequence ID" value="XM_005089068.3"/>
</dbReference>
<name>A0ABM0JAE3_APLCA</name>
<evidence type="ECO:0000256" key="6">
    <source>
        <dbReference type="ARBA" id="ARBA00025111"/>
    </source>
</evidence>
<keyword evidence="11" id="KW-1185">Reference proteome</keyword>
<dbReference type="InterPro" id="IPR009040">
    <property type="entry name" value="Ferritin-like_diiron"/>
</dbReference>
<dbReference type="SUPFAM" id="SSF47240">
    <property type="entry name" value="Ferritin-like"/>
    <property type="match status" value="1"/>
</dbReference>
<dbReference type="Gene3D" id="1.20.1260.10">
    <property type="match status" value="1"/>
</dbReference>
<dbReference type="InterPro" id="IPR012347">
    <property type="entry name" value="Ferritin-like"/>
</dbReference>
<dbReference type="InterPro" id="IPR014034">
    <property type="entry name" value="Ferritin_CS"/>
</dbReference>
<dbReference type="Proteomes" id="UP000694888">
    <property type="component" value="Unplaced"/>
</dbReference>
<evidence type="ECO:0000259" key="10">
    <source>
        <dbReference type="PROSITE" id="PS50905"/>
    </source>
</evidence>
<evidence type="ECO:0000256" key="8">
    <source>
        <dbReference type="RuleBase" id="RU361145"/>
    </source>
</evidence>
<feature type="chain" id="PRO_5045231573" description="Ferritin" evidence="9">
    <location>
        <begin position="20"/>
        <end position="235"/>
    </location>
</feature>
<evidence type="ECO:0000313" key="12">
    <source>
        <dbReference type="RefSeq" id="XP_005089125.2"/>
    </source>
</evidence>
<sequence length="235" mass="26589">MWAFVLTLSISVLACAAQGEDFVSNVKQNYQSSVNAMLVSQIQKELSASYVYQAYASYFQRADVALPGIQKFFAAASLEEREHAQMLIDYINKRGGHAQFNEIDLKAACELVKADAEAQVVEDTDNRRMCICSFVATKSLSSFCGDRGDWKDGLMAFEDALATERYVNDQLLRIHEHADAEKDAHLTHILEHHFLEEQVNSINELAHYVTRLRSFTKGTGNNYKLGEYIFDQNLK</sequence>
<comment type="similarity">
    <text evidence="1 8">Belongs to the ferritin family.</text>
</comment>
<dbReference type="InterPro" id="IPR009078">
    <property type="entry name" value="Ferritin-like_SF"/>
</dbReference>
<dbReference type="InterPro" id="IPR001519">
    <property type="entry name" value="Ferritin"/>
</dbReference>
<comment type="function">
    <text evidence="8">Stores iron in a soluble, non-toxic, readily available form. Important for iron homeostasis. Iron is taken up in the ferrous form and deposited as ferric hydroxides after oxidation.</text>
</comment>
<dbReference type="GeneID" id="101851840"/>
<keyword evidence="5 8" id="KW-0408">Iron</keyword>
<reference evidence="12" key="1">
    <citation type="submission" date="2025-08" db="UniProtKB">
        <authorList>
            <consortium name="RefSeq"/>
        </authorList>
    </citation>
    <scope>IDENTIFICATION</scope>
</reference>
<evidence type="ECO:0000313" key="11">
    <source>
        <dbReference type="Proteomes" id="UP000694888"/>
    </source>
</evidence>
<dbReference type="InterPro" id="IPR008331">
    <property type="entry name" value="Ferritin_DPS_dom"/>
</dbReference>
<keyword evidence="9" id="KW-0732">Signal</keyword>
<evidence type="ECO:0000256" key="4">
    <source>
        <dbReference type="ARBA" id="ARBA00023002"/>
    </source>
</evidence>
<dbReference type="PROSITE" id="PS00204">
    <property type="entry name" value="FERRITIN_2"/>
    <property type="match status" value="1"/>
</dbReference>
<dbReference type="PROSITE" id="PS50905">
    <property type="entry name" value="FERRITIN_LIKE"/>
    <property type="match status" value="1"/>
</dbReference>
<keyword evidence="3 8" id="KW-0479">Metal-binding</keyword>
<accession>A0ABM0JAE3</accession>
<comment type="function">
    <text evidence="6">Stores iron in a soluble, non-toxic, readily available form. Important for iron homeostasis. Has ferroxidase activity. Iron is taken up in the ferrous form and deposited as ferric hydroxides after oxidation.</text>
</comment>
<dbReference type="CDD" id="cd01056">
    <property type="entry name" value="Euk_Ferritin"/>
    <property type="match status" value="1"/>
</dbReference>
<gene>
    <name evidence="12" type="primary">LOC101851840</name>
</gene>